<reference evidence="1 2" key="1">
    <citation type="submission" date="2018-08" db="EMBL/GenBank/DDBJ databases">
        <title>Genome and evolution of the arbuscular mycorrhizal fungus Diversispora epigaea (formerly Glomus versiforme) and its bacterial endosymbionts.</title>
        <authorList>
            <person name="Sun X."/>
            <person name="Fei Z."/>
            <person name="Harrison M."/>
        </authorList>
    </citation>
    <scope>NUCLEOTIDE SEQUENCE [LARGE SCALE GENOMIC DNA]</scope>
    <source>
        <strain evidence="1 2">IT104</strain>
    </source>
</reference>
<accession>A0A397IJI9</accession>
<keyword evidence="2" id="KW-1185">Reference proteome</keyword>
<evidence type="ECO:0000313" key="1">
    <source>
        <dbReference type="EMBL" id="RHZ75107.1"/>
    </source>
</evidence>
<dbReference type="EMBL" id="PQFF01000202">
    <property type="protein sequence ID" value="RHZ75107.1"/>
    <property type="molecule type" value="Genomic_DNA"/>
</dbReference>
<organism evidence="1 2">
    <name type="scientific">Diversispora epigaea</name>
    <dbReference type="NCBI Taxonomy" id="1348612"/>
    <lineage>
        <taxon>Eukaryota</taxon>
        <taxon>Fungi</taxon>
        <taxon>Fungi incertae sedis</taxon>
        <taxon>Mucoromycota</taxon>
        <taxon>Glomeromycotina</taxon>
        <taxon>Glomeromycetes</taxon>
        <taxon>Diversisporales</taxon>
        <taxon>Diversisporaceae</taxon>
        <taxon>Diversispora</taxon>
    </lineage>
</organism>
<gene>
    <name evidence="1" type="ORF">Glove_217g220</name>
</gene>
<sequence length="71" mass="7617">MSRPIIFITSGADAIGIKADATISPIGARTELPKIKYNSVASNYEHGSCQPTATTITTVKLSQQPQQQEIQ</sequence>
<dbReference type="AlphaFoldDB" id="A0A397IJI9"/>
<protein>
    <submittedName>
        <fullName evidence="1">Uncharacterized protein</fullName>
    </submittedName>
</protein>
<proteinExistence type="predicted"/>
<dbReference type="Proteomes" id="UP000266861">
    <property type="component" value="Unassembled WGS sequence"/>
</dbReference>
<evidence type="ECO:0000313" key="2">
    <source>
        <dbReference type="Proteomes" id="UP000266861"/>
    </source>
</evidence>
<comment type="caution">
    <text evidence="1">The sequence shown here is derived from an EMBL/GenBank/DDBJ whole genome shotgun (WGS) entry which is preliminary data.</text>
</comment>
<name>A0A397IJI9_9GLOM</name>